<accession>A0A6C0LJK7</accession>
<protein>
    <recommendedName>
        <fullName evidence="3">S1 motif domain-containing protein</fullName>
    </recommendedName>
</protein>
<reference evidence="2" key="1">
    <citation type="journal article" date="2020" name="Nature">
        <title>Giant virus diversity and host interactions through global metagenomics.</title>
        <authorList>
            <person name="Schulz F."/>
            <person name="Roux S."/>
            <person name="Paez-Espino D."/>
            <person name="Jungbluth S."/>
            <person name="Walsh D.A."/>
            <person name="Denef V.J."/>
            <person name="McMahon K.D."/>
            <person name="Konstantinidis K.T."/>
            <person name="Eloe-Fadrosh E.A."/>
            <person name="Kyrpides N.C."/>
            <person name="Woyke T."/>
        </authorList>
    </citation>
    <scope>NUCLEOTIDE SEQUENCE</scope>
    <source>
        <strain evidence="2">GVMAG-M-3300027810-10</strain>
    </source>
</reference>
<dbReference type="EMBL" id="MN740497">
    <property type="protein sequence ID" value="QHU29851.1"/>
    <property type="molecule type" value="Genomic_DNA"/>
</dbReference>
<evidence type="ECO:0008006" key="3">
    <source>
        <dbReference type="Google" id="ProtNLM"/>
    </source>
</evidence>
<evidence type="ECO:0000256" key="1">
    <source>
        <dbReference type="SAM" id="MobiDB-lite"/>
    </source>
</evidence>
<name>A0A6C0LJK7_9ZZZZ</name>
<dbReference type="AlphaFoldDB" id="A0A6C0LJK7"/>
<evidence type="ECO:0000313" key="2">
    <source>
        <dbReference type="EMBL" id="QHU29851.1"/>
    </source>
</evidence>
<organism evidence="2">
    <name type="scientific">viral metagenome</name>
    <dbReference type="NCBI Taxonomy" id="1070528"/>
    <lineage>
        <taxon>unclassified sequences</taxon>
        <taxon>metagenomes</taxon>
        <taxon>organismal metagenomes</taxon>
    </lineage>
</organism>
<feature type="region of interest" description="Disordered" evidence="1">
    <location>
        <begin position="1"/>
        <end position="82"/>
    </location>
</feature>
<feature type="compositionally biased region" description="Polar residues" evidence="1">
    <location>
        <begin position="9"/>
        <end position="37"/>
    </location>
</feature>
<sequence>MLSEEKNDGNVNENVSANNTKTIQETNIGSSLTSSLEDVTHTPDAIFNPGTPDFSPPSPIDEQALPTIFNPGTPDFSPPNANEILPEEEELNNKKKQLDILKQTYVDVAKKKINKQKNIFNPVIDTEKVIIMINKVDRNVQTLIHNTLKSKLESKCNRHGLIKEDSIQIINISSASVKGNVAEFYVTYQGLACNPVEGMIVEANIVNITKAGIRAELVNFNKSPIIIFIARDHNNNNNYFNNLREKNTINVKIVGVRYELNDVFVSVIGELYNFH</sequence>
<proteinExistence type="predicted"/>